<dbReference type="RefSeq" id="WP_377100031.1">
    <property type="nucleotide sequence ID" value="NZ_JBHTHU010000006.1"/>
</dbReference>
<dbReference type="EMBL" id="JBHTHU010000006">
    <property type="protein sequence ID" value="MFD0750611.1"/>
    <property type="molecule type" value="Genomic_DNA"/>
</dbReference>
<accession>A0ABW2YVX8</accession>
<proteinExistence type="predicted"/>
<organism evidence="1 2">
    <name type="scientific">Mucilaginibacter calamicampi</name>
    <dbReference type="NCBI Taxonomy" id="1302352"/>
    <lineage>
        <taxon>Bacteria</taxon>
        <taxon>Pseudomonadati</taxon>
        <taxon>Bacteroidota</taxon>
        <taxon>Sphingobacteriia</taxon>
        <taxon>Sphingobacteriales</taxon>
        <taxon>Sphingobacteriaceae</taxon>
        <taxon>Mucilaginibacter</taxon>
    </lineage>
</organism>
<gene>
    <name evidence="1" type="ORF">ACFQZS_10685</name>
</gene>
<comment type="caution">
    <text evidence="1">The sequence shown here is derived from an EMBL/GenBank/DDBJ whole genome shotgun (WGS) entry which is preliminary data.</text>
</comment>
<name>A0ABW2YVX8_9SPHI</name>
<sequence length="127" mass="15027">MTSIEFVINKIEQLVLEFPFVQCTYQFDRFSNLHTVEVLPELYLNNPDGFSEIEYSIKREFISKFPYERMSFFTTGNLVEIEQENLVHIAKGKFYKKPRIELFPEYTLHIPNVDSTIDKDLDYSIAA</sequence>
<reference evidence="2" key="1">
    <citation type="journal article" date="2019" name="Int. J. Syst. Evol. Microbiol.">
        <title>The Global Catalogue of Microorganisms (GCM) 10K type strain sequencing project: providing services to taxonomists for standard genome sequencing and annotation.</title>
        <authorList>
            <consortium name="The Broad Institute Genomics Platform"/>
            <consortium name="The Broad Institute Genome Sequencing Center for Infectious Disease"/>
            <person name="Wu L."/>
            <person name="Ma J."/>
        </authorList>
    </citation>
    <scope>NUCLEOTIDE SEQUENCE [LARGE SCALE GENOMIC DNA]</scope>
    <source>
        <strain evidence="2">CCUG 63418</strain>
    </source>
</reference>
<protein>
    <submittedName>
        <fullName evidence="1">Uncharacterized protein</fullName>
    </submittedName>
</protein>
<dbReference type="Proteomes" id="UP001596958">
    <property type="component" value="Unassembled WGS sequence"/>
</dbReference>
<evidence type="ECO:0000313" key="1">
    <source>
        <dbReference type="EMBL" id="MFD0750611.1"/>
    </source>
</evidence>
<keyword evidence="2" id="KW-1185">Reference proteome</keyword>
<evidence type="ECO:0000313" key="2">
    <source>
        <dbReference type="Proteomes" id="UP001596958"/>
    </source>
</evidence>